<proteinExistence type="predicted"/>
<reference evidence="2 3" key="1">
    <citation type="journal article" date="2020" name="Nature">
        <title>Six reference-quality genomes reveal evolution of bat adaptations.</title>
        <authorList>
            <person name="Jebb D."/>
            <person name="Huang Z."/>
            <person name="Pippel M."/>
            <person name="Hughes G.M."/>
            <person name="Lavrichenko K."/>
            <person name="Devanna P."/>
            <person name="Winkler S."/>
            <person name="Jermiin L.S."/>
            <person name="Skirmuntt E.C."/>
            <person name="Katzourakis A."/>
            <person name="Burkitt-Gray L."/>
            <person name="Ray D.A."/>
            <person name="Sullivan K.A.M."/>
            <person name="Roscito J.G."/>
            <person name="Kirilenko B.M."/>
            <person name="Davalos L.M."/>
            <person name="Corthals A.P."/>
            <person name="Power M.L."/>
            <person name="Jones G."/>
            <person name="Ransome R.D."/>
            <person name="Dechmann D.K.N."/>
            <person name="Locatelli A.G."/>
            <person name="Puechmaille S.J."/>
            <person name="Fedrigo O."/>
            <person name="Jarvis E.D."/>
            <person name="Hiller M."/>
            <person name="Vernes S.C."/>
            <person name="Myers E.W."/>
            <person name="Teeling E.C."/>
        </authorList>
    </citation>
    <scope>NUCLEOTIDE SEQUENCE [LARGE SCALE GENOMIC DNA]</scope>
    <source>
        <strain evidence="2">Bat1K_MPI-CBG_1</strain>
    </source>
</reference>
<comment type="caution">
    <text evidence="2">The sequence shown here is derived from an EMBL/GenBank/DDBJ whole genome shotgun (WGS) entry which is preliminary data.</text>
</comment>
<dbReference type="EMBL" id="JABVXQ010000003">
    <property type="protein sequence ID" value="KAF6119826.1"/>
    <property type="molecule type" value="Genomic_DNA"/>
</dbReference>
<protein>
    <submittedName>
        <fullName evidence="2">Uncharacterized protein</fullName>
    </submittedName>
</protein>
<accession>A0A834EK50</accession>
<feature type="region of interest" description="Disordered" evidence="1">
    <location>
        <begin position="37"/>
        <end position="140"/>
    </location>
</feature>
<gene>
    <name evidence="2" type="ORF">HJG60_010212</name>
</gene>
<evidence type="ECO:0000313" key="3">
    <source>
        <dbReference type="Proteomes" id="UP000664940"/>
    </source>
</evidence>
<dbReference type="AlphaFoldDB" id="A0A834EK50"/>
<evidence type="ECO:0000256" key="1">
    <source>
        <dbReference type="SAM" id="MobiDB-lite"/>
    </source>
</evidence>
<evidence type="ECO:0000313" key="2">
    <source>
        <dbReference type="EMBL" id="KAF6119826.1"/>
    </source>
</evidence>
<organism evidence="2 3">
    <name type="scientific">Phyllostomus discolor</name>
    <name type="common">pale spear-nosed bat</name>
    <dbReference type="NCBI Taxonomy" id="89673"/>
    <lineage>
        <taxon>Eukaryota</taxon>
        <taxon>Metazoa</taxon>
        <taxon>Chordata</taxon>
        <taxon>Craniata</taxon>
        <taxon>Vertebrata</taxon>
        <taxon>Euteleostomi</taxon>
        <taxon>Mammalia</taxon>
        <taxon>Eutheria</taxon>
        <taxon>Laurasiatheria</taxon>
        <taxon>Chiroptera</taxon>
        <taxon>Yangochiroptera</taxon>
        <taxon>Phyllostomidae</taxon>
        <taxon>Phyllostominae</taxon>
        <taxon>Phyllostomus</taxon>
    </lineage>
</organism>
<dbReference type="Proteomes" id="UP000664940">
    <property type="component" value="Unassembled WGS sequence"/>
</dbReference>
<feature type="compositionally biased region" description="Low complexity" evidence="1">
    <location>
        <begin position="74"/>
        <end position="88"/>
    </location>
</feature>
<feature type="compositionally biased region" description="Basic and acidic residues" evidence="1">
    <location>
        <begin position="50"/>
        <end position="59"/>
    </location>
</feature>
<sequence>MAAEGDGVLHLVGAHSEPSSWGWATCSRAALSVLRHSAKGDPAPSVRVGLGDRRQRELLDATTRPSDQNGGAAGTPDTGPTDGRTGATVCSWRLPPPPCTVWSSGVRGQQPVPSPRGAAHRPQLLFCSRPPRRLKRTQDR</sequence>
<name>A0A834EK50_9CHIR</name>
<feature type="compositionally biased region" description="Basic residues" evidence="1">
    <location>
        <begin position="130"/>
        <end position="140"/>
    </location>
</feature>